<dbReference type="GO" id="GO:0042626">
    <property type="term" value="F:ATPase-coupled transmembrane transporter activity"/>
    <property type="evidence" value="ECO:0007669"/>
    <property type="project" value="TreeGrafter"/>
</dbReference>
<feature type="domain" description="ABC transporter" evidence="9">
    <location>
        <begin position="16"/>
        <end position="248"/>
    </location>
</feature>
<keyword evidence="4" id="KW-1003">Cell membrane</keyword>
<dbReference type="PANTHER" id="PTHR43553:SF25">
    <property type="entry name" value="ABC-TYPE COBALT TRANSPORT SYSTEM, ATPASE COMPONENT"/>
    <property type="match status" value="1"/>
</dbReference>
<dbReference type="InterPro" id="IPR003593">
    <property type="entry name" value="AAA+_ATPase"/>
</dbReference>
<keyword evidence="11" id="KW-1185">Reference proteome</keyword>
<keyword evidence="6 10" id="KW-0067">ATP-binding</keyword>
<reference evidence="11" key="1">
    <citation type="submission" date="2016-12" db="EMBL/GenBank/DDBJ databases">
        <authorList>
            <person name="Varghese N."/>
            <person name="Submissions S."/>
        </authorList>
    </citation>
    <scope>NUCLEOTIDE SEQUENCE [LARGE SCALE GENOMIC DNA]</scope>
    <source>
        <strain evidence="11">DSM 13020</strain>
    </source>
</reference>
<evidence type="ECO:0000256" key="3">
    <source>
        <dbReference type="ARBA" id="ARBA00022448"/>
    </source>
</evidence>
<evidence type="ECO:0000256" key="2">
    <source>
        <dbReference type="ARBA" id="ARBA00005417"/>
    </source>
</evidence>
<evidence type="ECO:0000313" key="11">
    <source>
        <dbReference type="Proteomes" id="UP000184207"/>
    </source>
</evidence>
<dbReference type="PANTHER" id="PTHR43553">
    <property type="entry name" value="HEAVY METAL TRANSPORTER"/>
    <property type="match status" value="1"/>
</dbReference>
<accession>A0A1M7SSD7</accession>
<evidence type="ECO:0000313" key="10">
    <source>
        <dbReference type="EMBL" id="SHN61338.1"/>
    </source>
</evidence>
<dbReference type="Proteomes" id="UP000184207">
    <property type="component" value="Unassembled WGS sequence"/>
</dbReference>
<dbReference type="SUPFAM" id="SSF52540">
    <property type="entry name" value="P-loop containing nucleoside triphosphate hydrolases"/>
    <property type="match status" value="1"/>
</dbReference>
<evidence type="ECO:0000256" key="7">
    <source>
        <dbReference type="ARBA" id="ARBA00022967"/>
    </source>
</evidence>
<name>A0A1M7SSD7_FERGO</name>
<sequence length="277" mass="31330">MNITSSLESKFEKSLITVQNLYFTYKDEEYVLKNISVEIDSRPTAIVGQNGAGKTTFVKLLKGLLTPSKGDIFVCGMNTKDKTVAELSKVIGLVFQNPSDQIFKSKVIDEVMFGPLNILKDKQEAYKKSIKALEIVGLNGREHDHPYDLTLSERKLLCLASVLAMEPDILILDEPTIAQDRYSVKRLGEIIQELIKNGKSVITITHDMDFVLENFERTIVFNEGIIVSDGETEKVLGDDEIIQKSHLETPWIIRLSRVLDRTPRSIFEILERGQENI</sequence>
<dbReference type="EMBL" id="FRDJ01000005">
    <property type="protein sequence ID" value="SHN61338.1"/>
    <property type="molecule type" value="Genomic_DNA"/>
</dbReference>
<evidence type="ECO:0000256" key="5">
    <source>
        <dbReference type="ARBA" id="ARBA00022741"/>
    </source>
</evidence>
<dbReference type="FunFam" id="3.40.50.300:FF:000224">
    <property type="entry name" value="Energy-coupling factor transporter ATP-binding protein EcfA"/>
    <property type="match status" value="1"/>
</dbReference>
<dbReference type="InterPro" id="IPR027417">
    <property type="entry name" value="P-loop_NTPase"/>
</dbReference>
<dbReference type="RefSeq" id="WP_245789565.1">
    <property type="nucleotide sequence ID" value="NZ_FRDJ01000005.1"/>
</dbReference>
<dbReference type="GO" id="GO:0005524">
    <property type="term" value="F:ATP binding"/>
    <property type="evidence" value="ECO:0007669"/>
    <property type="project" value="UniProtKB-KW"/>
</dbReference>
<dbReference type="InterPro" id="IPR050095">
    <property type="entry name" value="ECF_ABC_transporter_ATP-bd"/>
</dbReference>
<comment type="similarity">
    <text evidence="2">Belongs to the ABC transporter superfamily.</text>
</comment>
<evidence type="ECO:0000256" key="6">
    <source>
        <dbReference type="ARBA" id="ARBA00022840"/>
    </source>
</evidence>
<dbReference type="STRING" id="1121883.SAMN02745226_01198"/>
<proteinExistence type="inferred from homology"/>
<keyword evidence="8" id="KW-0472">Membrane</keyword>
<dbReference type="SMART" id="SM00382">
    <property type="entry name" value="AAA"/>
    <property type="match status" value="1"/>
</dbReference>
<dbReference type="GO" id="GO:0043190">
    <property type="term" value="C:ATP-binding cassette (ABC) transporter complex"/>
    <property type="evidence" value="ECO:0007669"/>
    <property type="project" value="TreeGrafter"/>
</dbReference>
<dbReference type="Pfam" id="PF00005">
    <property type="entry name" value="ABC_tran"/>
    <property type="match status" value="1"/>
</dbReference>
<keyword evidence="3" id="KW-0813">Transport</keyword>
<dbReference type="CDD" id="cd03225">
    <property type="entry name" value="ABC_cobalt_CbiO_domain1"/>
    <property type="match status" value="1"/>
</dbReference>
<dbReference type="PROSITE" id="PS50893">
    <property type="entry name" value="ABC_TRANSPORTER_2"/>
    <property type="match status" value="1"/>
</dbReference>
<evidence type="ECO:0000256" key="1">
    <source>
        <dbReference type="ARBA" id="ARBA00004236"/>
    </source>
</evidence>
<evidence type="ECO:0000256" key="4">
    <source>
        <dbReference type="ARBA" id="ARBA00022475"/>
    </source>
</evidence>
<evidence type="ECO:0000256" key="8">
    <source>
        <dbReference type="ARBA" id="ARBA00023136"/>
    </source>
</evidence>
<protein>
    <submittedName>
        <fullName evidence="10">Energy-coupling factor transport system ATP-binding protein</fullName>
    </submittedName>
</protein>
<keyword evidence="7" id="KW-1278">Translocase</keyword>
<evidence type="ECO:0000259" key="9">
    <source>
        <dbReference type="PROSITE" id="PS50893"/>
    </source>
</evidence>
<comment type="subcellular location">
    <subcellularLocation>
        <location evidence="1">Cell membrane</location>
    </subcellularLocation>
</comment>
<dbReference type="InterPro" id="IPR003439">
    <property type="entry name" value="ABC_transporter-like_ATP-bd"/>
</dbReference>
<dbReference type="GO" id="GO:0016887">
    <property type="term" value="F:ATP hydrolysis activity"/>
    <property type="evidence" value="ECO:0007669"/>
    <property type="project" value="InterPro"/>
</dbReference>
<dbReference type="AlphaFoldDB" id="A0A1M7SSD7"/>
<dbReference type="Gene3D" id="3.40.50.300">
    <property type="entry name" value="P-loop containing nucleotide triphosphate hydrolases"/>
    <property type="match status" value="1"/>
</dbReference>
<gene>
    <name evidence="10" type="ORF">SAMN02745226_01198</name>
</gene>
<dbReference type="InterPro" id="IPR015856">
    <property type="entry name" value="ABC_transpr_CbiO/EcfA_su"/>
</dbReference>
<organism evidence="10 11">
    <name type="scientific">Fervidobacterium gondwanense DSM 13020</name>
    <dbReference type="NCBI Taxonomy" id="1121883"/>
    <lineage>
        <taxon>Bacteria</taxon>
        <taxon>Thermotogati</taxon>
        <taxon>Thermotogota</taxon>
        <taxon>Thermotogae</taxon>
        <taxon>Thermotogales</taxon>
        <taxon>Fervidobacteriaceae</taxon>
        <taxon>Fervidobacterium</taxon>
    </lineage>
</organism>
<keyword evidence="5" id="KW-0547">Nucleotide-binding</keyword>